<keyword evidence="2" id="KW-1185">Reference proteome</keyword>
<gene>
    <name evidence="1" type="ORF">DHETER_LOCUS1726</name>
</gene>
<dbReference type="EMBL" id="CAJVPU010001110">
    <property type="protein sequence ID" value="CAG8471326.1"/>
    <property type="molecule type" value="Genomic_DNA"/>
</dbReference>
<name>A0ACA9KFV6_9GLOM</name>
<reference evidence="1" key="1">
    <citation type="submission" date="2021-06" db="EMBL/GenBank/DDBJ databases">
        <authorList>
            <person name="Kallberg Y."/>
            <person name="Tangrot J."/>
            <person name="Rosling A."/>
        </authorList>
    </citation>
    <scope>NUCLEOTIDE SEQUENCE</scope>
    <source>
        <strain evidence="1">IL203A</strain>
    </source>
</reference>
<sequence>MHPKTRIPTTGKTAGSKPAESADDEVDNTPATAQSATDGTAEKADDAAAKAASTSTPAP</sequence>
<comment type="caution">
    <text evidence="1">The sequence shown here is derived from an EMBL/GenBank/DDBJ whole genome shotgun (WGS) entry which is preliminary data.</text>
</comment>
<protein>
    <submittedName>
        <fullName evidence="1">9191_t:CDS:1</fullName>
    </submittedName>
</protein>
<dbReference type="Proteomes" id="UP000789702">
    <property type="component" value="Unassembled WGS sequence"/>
</dbReference>
<accession>A0ACA9KFV6</accession>
<evidence type="ECO:0000313" key="1">
    <source>
        <dbReference type="EMBL" id="CAG8471326.1"/>
    </source>
</evidence>
<proteinExistence type="predicted"/>
<evidence type="ECO:0000313" key="2">
    <source>
        <dbReference type="Proteomes" id="UP000789702"/>
    </source>
</evidence>
<organism evidence="1 2">
    <name type="scientific">Dentiscutata heterogama</name>
    <dbReference type="NCBI Taxonomy" id="1316150"/>
    <lineage>
        <taxon>Eukaryota</taxon>
        <taxon>Fungi</taxon>
        <taxon>Fungi incertae sedis</taxon>
        <taxon>Mucoromycota</taxon>
        <taxon>Glomeromycotina</taxon>
        <taxon>Glomeromycetes</taxon>
        <taxon>Diversisporales</taxon>
        <taxon>Gigasporaceae</taxon>
        <taxon>Dentiscutata</taxon>
    </lineage>
</organism>